<dbReference type="PROSITE" id="PS51747">
    <property type="entry name" value="CYT_DCMP_DEAMINASES_2"/>
    <property type="match status" value="1"/>
</dbReference>
<dbReference type="InterPro" id="IPR016192">
    <property type="entry name" value="APOBEC/CMP_deaminase_Zn-bd"/>
</dbReference>
<dbReference type="Pfam" id="PF00383">
    <property type="entry name" value="dCMP_cyt_deam_1"/>
    <property type="match status" value="1"/>
</dbReference>
<dbReference type="InterPro" id="IPR016193">
    <property type="entry name" value="Cytidine_deaminase-like"/>
</dbReference>
<evidence type="ECO:0000313" key="4">
    <source>
        <dbReference type="EMBL" id="MDQ0170084.1"/>
    </source>
</evidence>
<accession>A0ABT9WA56</accession>
<dbReference type="Gene3D" id="3.40.140.10">
    <property type="entry name" value="Cytidine Deaminase, domain 2"/>
    <property type="match status" value="1"/>
</dbReference>
<dbReference type="PANTHER" id="PTHR11079">
    <property type="entry name" value="CYTOSINE DEAMINASE FAMILY MEMBER"/>
    <property type="match status" value="1"/>
</dbReference>
<comment type="caution">
    <text evidence="4">The sequence shown here is derived from an EMBL/GenBank/DDBJ whole genome shotgun (WGS) entry which is preliminary data.</text>
</comment>
<dbReference type="PROSITE" id="PS00903">
    <property type="entry name" value="CYT_DCMP_DEAMINASES_1"/>
    <property type="match status" value="1"/>
</dbReference>
<sequence length="217" mass="24516">MWEKLSDCWKASFEEAWEAYAHGSIPIGAVIIDANNKIISRGRNRINEKAAPNKQTCSNRLAHAEINALLQVDNLDSEDYKGYTLFTTTEPCILCFGAIIMSGVRKVRFAATDPIAGGANLNEAENSFIKSRNLDIKCADTYLGELQRVLRTDQVIRALGEEHANRFLDKYRMKYPKAIELGIKWNREGRLQEAVRNNDPVGLIINNISAEIKNFQR</sequence>
<evidence type="ECO:0000256" key="2">
    <source>
        <dbReference type="ARBA" id="ARBA00022833"/>
    </source>
</evidence>
<dbReference type="SUPFAM" id="SSF53927">
    <property type="entry name" value="Cytidine deaminase-like"/>
    <property type="match status" value="1"/>
</dbReference>
<evidence type="ECO:0000313" key="5">
    <source>
        <dbReference type="Proteomes" id="UP001233836"/>
    </source>
</evidence>
<evidence type="ECO:0000259" key="3">
    <source>
        <dbReference type="PROSITE" id="PS51747"/>
    </source>
</evidence>
<keyword evidence="5" id="KW-1185">Reference proteome</keyword>
<proteinExistence type="predicted"/>
<dbReference type="RefSeq" id="WP_307214329.1">
    <property type="nucleotide sequence ID" value="NZ_JAUSTI010000003.1"/>
</dbReference>
<organism evidence="4 5">
    <name type="scientific">Paenibacillus tundrae</name>
    <dbReference type="NCBI Taxonomy" id="528187"/>
    <lineage>
        <taxon>Bacteria</taxon>
        <taxon>Bacillati</taxon>
        <taxon>Bacillota</taxon>
        <taxon>Bacilli</taxon>
        <taxon>Bacillales</taxon>
        <taxon>Paenibacillaceae</taxon>
        <taxon>Paenibacillus</taxon>
    </lineage>
</organism>
<reference evidence="4 5" key="1">
    <citation type="submission" date="2023-07" db="EMBL/GenBank/DDBJ databases">
        <title>Sorghum-associated microbial communities from plants grown in Nebraska, USA.</title>
        <authorList>
            <person name="Schachtman D."/>
        </authorList>
    </citation>
    <scope>NUCLEOTIDE SEQUENCE [LARGE SCALE GENOMIC DNA]</scope>
    <source>
        <strain evidence="4 5">DS1314</strain>
    </source>
</reference>
<name>A0ABT9WA56_9BACL</name>
<feature type="domain" description="CMP/dCMP-type deaminase" evidence="3">
    <location>
        <begin position="3"/>
        <end position="128"/>
    </location>
</feature>
<evidence type="ECO:0000256" key="1">
    <source>
        <dbReference type="ARBA" id="ARBA00022723"/>
    </source>
</evidence>
<dbReference type="CDD" id="cd01285">
    <property type="entry name" value="nucleoside_deaminase"/>
    <property type="match status" value="1"/>
</dbReference>
<keyword evidence="1" id="KW-0479">Metal-binding</keyword>
<dbReference type="InterPro" id="IPR002125">
    <property type="entry name" value="CMP_dCMP_dom"/>
</dbReference>
<dbReference type="Proteomes" id="UP001233836">
    <property type="component" value="Unassembled WGS sequence"/>
</dbReference>
<keyword evidence="2" id="KW-0862">Zinc</keyword>
<gene>
    <name evidence="4" type="ORF">J2T19_001524</name>
</gene>
<protein>
    <submittedName>
        <fullName evidence="4">tRNA(Arg) A34 adenosine deaminase TadA</fullName>
    </submittedName>
</protein>
<dbReference type="PANTHER" id="PTHR11079:SF162">
    <property type="entry name" value="RIBOFLAVIN BIOSYNTHESIS PROTEIN PYRD, CHLOROPLASTIC"/>
    <property type="match status" value="1"/>
</dbReference>
<dbReference type="EMBL" id="JAUSTI010000003">
    <property type="protein sequence ID" value="MDQ0170084.1"/>
    <property type="molecule type" value="Genomic_DNA"/>
</dbReference>